<dbReference type="GO" id="GO:0005840">
    <property type="term" value="C:ribosome"/>
    <property type="evidence" value="ECO:0007669"/>
    <property type="project" value="UniProtKB-KW"/>
</dbReference>
<dbReference type="EMBL" id="JPSL02000040">
    <property type="protein sequence ID" value="KGQ20951.2"/>
    <property type="molecule type" value="Genomic_DNA"/>
</dbReference>
<dbReference type="FunFam" id="3.30.70.330:FF:000001">
    <property type="entry name" value="50S ribosomal protein L23"/>
    <property type="match status" value="1"/>
</dbReference>
<accession>A0A0A2WL87</accession>
<dbReference type="NCBIfam" id="NF004366">
    <property type="entry name" value="PRK05738.3-2"/>
    <property type="match status" value="1"/>
</dbReference>
<dbReference type="OrthoDB" id="9793353at2"/>
<proteinExistence type="inferred from homology"/>
<organism evidence="7 8">
    <name type="scientific">Thermus filiformis</name>
    <dbReference type="NCBI Taxonomy" id="276"/>
    <lineage>
        <taxon>Bacteria</taxon>
        <taxon>Thermotogati</taxon>
        <taxon>Deinococcota</taxon>
        <taxon>Deinococci</taxon>
        <taxon>Thermales</taxon>
        <taxon>Thermaceae</taxon>
        <taxon>Thermus</taxon>
    </lineage>
</organism>
<dbReference type="GO" id="GO:1990904">
    <property type="term" value="C:ribonucleoprotein complex"/>
    <property type="evidence" value="ECO:0007669"/>
    <property type="project" value="UniProtKB-KW"/>
</dbReference>
<keyword evidence="8" id="KW-1185">Reference proteome</keyword>
<reference evidence="7 8" key="1">
    <citation type="journal article" date="2015" name="Genome Announc.">
        <title>Draft Genome Sequence of the Thermophile Thermus filiformis ATCC 43280, Producer of Carotenoid-(Di)glucoside-Branched Fatty Acid (Di)esters and Source of Hyperthermostable Enzymes of Biotechnological Interest.</title>
        <authorList>
            <person name="Mandelli F."/>
            <person name="Oliveira Ramires B."/>
            <person name="Couger M.B."/>
            <person name="Paixao D.A."/>
            <person name="Camilo C.M."/>
            <person name="Polikarpov I."/>
            <person name="Prade R."/>
            <person name="Riano-Pachon D.M."/>
            <person name="Squina F.M."/>
        </authorList>
    </citation>
    <scope>NUCLEOTIDE SEQUENCE [LARGE SCALE GENOMIC DNA]</scope>
    <source>
        <strain evidence="7 8">ATCC 43280</strain>
    </source>
</reference>
<comment type="similarity">
    <text evidence="1 6">Belongs to the universal ribosomal protein uL23 family.</text>
</comment>
<dbReference type="GO" id="GO:0006412">
    <property type="term" value="P:translation"/>
    <property type="evidence" value="ECO:0007669"/>
    <property type="project" value="UniProtKB-UniRule"/>
</dbReference>
<dbReference type="PANTHER" id="PTHR11620">
    <property type="entry name" value="60S RIBOSOMAL PROTEIN L23A"/>
    <property type="match status" value="1"/>
</dbReference>
<dbReference type="GO" id="GO:0019843">
    <property type="term" value="F:rRNA binding"/>
    <property type="evidence" value="ECO:0007669"/>
    <property type="project" value="UniProtKB-UniRule"/>
</dbReference>
<evidence type="ECO:0000256" key="6">
    <source>
        <dbReference type="HAMAP-Rule" id="MF_01369"/>
    </source>
</evidence>
<dbReference type="Proteomes" id="UP000030364">
    <property type="component" value="Unassembled WGS sequence"/>
</dbReference>
<dbReference type="InterPro" id="IPR012677">
    <property type="entry name" value="Nucleotide-bd_a/b_plait_sf"/>
</dbReference>
<dbReference type="Pfam" id="PF00276">
    <property type="entry name" value="Ribosomal_L23"/>
    <property type="match status" value="1"/>
</dbReference>
<dbReference type="InterPro" id="IPR013025">
    <property type="entry name" value="Ribosomal_uL23-like"/>
</dbReference>
<dbReference type="SUPFAM" id="SSF54189">
    <property type="entry name" value="Ribosomal proteins S24e, L23 and L15e"/>
    <property type="match status" value="1"/>
</dbReference>
<name>A0A0A2WL87_THEFI</name>
<dbReference type="STRING" id="276.THFILI_10665"/>
<comment type="subunit">
    <text evidence="6">Part of the 50S ribosomal subunit. Contacts protein L29, and trigger factor when it is bound to the ribosome.</text>
</comment>
<dbReference type="Gene3D" id="3.30.70.330">
    <property type="match status" value="1"/>
</dbReference>
<dbReference type="RefSeq" id="WP_038067413.1">
    <property type="nucleotide sequence ID" value="NZ_JPSL02000040.1"/>
</dbReference>
<comment type="function">
    <text evidence="6">One of the early assembly proteins it binds 23S rRNA. One of the proteins that surrounds the polypeptide exit tunnel on the outside of the ribosome. Forms the main docking site for trigger factor binding to the ribosome.</text>
</comment>
<dbReference type="HAMAP" id="MF_01369_B">
    <property type="entry name" value="Ribosomal_uL23_B"/>
    <property type="match status" value="1"/>
</dbReference>
<evidence type="ECO:0000256" key="4">
    <source>
        <dbReference type="ARBA" id="ARBA00022980"/>
    </source>
</evidence>
<evidence type="ECO:0000313" key="8">
    <source>
        <dbReference type="Proteomes" id="UP000030364"/>
    </source>
</evidence>
<keyword evidence="2 6" id="KW-0699">rRNA-binding</keyword>
<keyword evidence="3 6" id="KW-0694">RNA-binding</keyword>
<evidence type="ECO:0000313" key="7">
    <source>
        <dbReference type="EMBL" id="KGQ20951.2"/>
    </source>
</evidence>
<keyword evidence="5 6" id="KW-0687">Ribonucleoprotein</keyword>
<dbReference type="AlphaFoldDB" id="A0A0A2WL87"/>
<dbReference type="NCBIfam" id="NF004363">
    <property type="entry name" value="PRK05738.2-4"/>
    <property type="match status" value="1"/>
</dbReference>
<sequence>MKTAYDVILAPVLSEKAYAGFAEGKYTFWVHPRATKTEIKKAVEEAFKVKVEKVNTLKVRGKKKRLGRYLGKRPDRKKAIVQVAAGQRIEALEGLV</sequence>
<evidence type="ECO:0000256" key="3">
    <source>
        <dbReference type="ARBA" id="ARBA00022884"/>
    </source>
</evidence>
<gene>
    <name evidence="6" type="primary">rplW</name>
    <name evidence="7" type="ORF">THFILI_10665</name>
</gene>
<protein>
    <recommendedName>
        <fullName evidence="6">Large ribosomal subunit protein uL23</fullName>
    </recommendedName>
</protein>
<evidence type="ECO:0000256" key="5">
    <source>
        <dbReference type="ARBA" id="ARBA00023274"/>
    </source>
</evidence>
<dbReference type="GO" id="GO:0003735">
    <property type="term" value="F:structural constituent of ribosome"/>
    <property type="evidence" value="ECO:0007669"/>
    <property type="project" value="InterPro"/>
</dbReference>
<dbReference type="NCBIfam" id="NF004359">
    <property type="entry name" value="PRK05738.1-3"/>
    <property type="match status" value="1"/>
</dbReference>
<comment type="caution">
    <text evidence="7">The sequence shown here is derived from an EMBL/GenBank/DDBJ whole genome shotgun (WGS) entry which is preliminary data.</text>
</comment>
<dbReference type="InterPro" id="IPR012678">
    <property type="entry name" value="Ribosomal_uL23/eL15/eS24_sf"/>
</dbReference>
<evidence type="ECO:0000256" key="1">
    <source>
        <dbReference type="ARBA" id="ARBA00006700"/>
    </source>
</evidence>
<evidence type="ECO:0000256" key="2">
    <source>
        <dbReference type="ARBA" id="ARBA00022730"/>
    </source>
</evidence>
<keyword evidence="4 6" id="KW-0689">Ribosomal protein</keyword>